<organism evidence="1 2">
    <name type="scientific">Fictibacillus macauensis ZFHKF-1</name>
    <dbReference type="NCBI Taxonomy" id="1196324"/>
    <lineage>
        <taxon>Bacteria</taxon>
        <taxon>Bacillati</taxon>
        <taxon>Bacillota</taxon>
        <taxon>Bacilli</taxon>
        <taxon>Bacillales</taxon>
        <taxon>Fictibacillaceae</taxon>
        <taxon>Fictibacillus</taxon>
    </lineage>
</organism>
<evidence type="ECO:0000313" key="1">
    <source>
        <dbReference type="EMBL" id="EIT85783.1"/>
    </source>
</evidence>
<dbReference type="Proteomes" id="UP000004080">
    <property type="component" value="Unassembled WGS sequence"/>
</dbReference>
<accession>I8UG27</accession>
<name>I8UG27_9BACL</name>
<sequence>MIQVQRMIVQTTMSRLPVKQESNQDFFIGYDHKEMPYLLLPTAPGLLSEEECFALPFERDLYNSYKYTLNYAKTIVNLEELTLFIDHLSFFFGPDQNMLRVYLQSKHYETFVEWSEEKQSKKIQEALFNYENVSSLEEKKKYTNLLMQLLKR</sequence>
<comment type="caution">
    <text evidence="1">The sequence shown here is derived from an EMBL/GenBank/DDBJ whole genome shotgun (WGS) entry which is preliminary data.</text>
</comment>
<protein>
    <submittedName>
        <fullName evidence="1">Uncharacterized protein</fullName>
    </submittedName>
</protein>
<dbReference type="AlphaFoldDB" id="I8UG27"/>
<proteinExistence type="predicted"/>
<dbReference type="STRING" id="1196324.A374_08109"/>
<evidence type="ECO:0000313" key="2">
    <source>
        <dbReference type="Proteomes" id="UP000004080"/>
    </source>
</evidence>
<dbReference type="EMBL" id="AKKV01000024">
    <property type="protein sequence ID" value="EIT85783.1"/>
    <property type="molecule type" value="Genomic_DNA"/>
</dbReference>
<gene>
    <name evidence="1" type="ORF">A374_08109</name>
</gene>
<keyword evidence="2" id="KW-1185">Reference proteome</keyword>
<reference evidence="1 2" key="1">
    <citation type="journal article" date="2012" name="J. Bacteriol.">
        <title>Genome of Bacillus macauensis ZFHKF-1, a Long-Chain-Forming Bacterium.</title>
        <authorList>
            <person name="Cai L."/>
            <person name="Zhang T."/>
        </authorList>
    </citation>
    <scope>NUCLEOTIDE SEQUENCE [LARGE SCALE GENOMIC DNA]</scope>
    <source>
        <strain evidence="1 2">ZFHKF-1</strain>
    </source>
</reference>
<dbReference type="PATRIC" id="fig|1196324.3.peg.1664"/>